<keyword evidence="3 5" id="KW-1133">Transmembrane helix</keyword>
<feature type="transmembrane region" description="Helical" evidence="5">
    <location>
        <begin position="12"/>
        <end position="32"/>
    </location>
</feature>
<feature type="transmembrane region" description="Helical" evidence="5">
    <location>
        <begin position="273"/>
        <end position="293"/>
    </location>
</feature>
<dbReference type="Pfam" id="PF07690">
    <property type="entry name" value="MFS_1"/>
    <property type="match status" value="2"/>
</dbReference>
<feature type="transmembrane region" description="Helical" evidence="5">
    <location>
        <begin position="138"/>
        <end position="162"/>
    </location>
</feature>
<evidence type="ECO:0000256" key="1">
    <source>
        <dbReference type="ARBA" id="ARBA00004141"/>
    </source>
</evidence>
<dbReference type="PANTHER" id="PTHR42718">
    <property type="entry name" value="MAJOR FACILITATOR SUPERFAMILY MULTIDRUG TRANSPORTER MFSC"/>
    <property type="match status" value="1"/>
</dbReference>
<protein>
    <submittedName>
        <fullName evidence="7">MFS transporter</fullName>
    </submittedName>
</protein>
<proteinExistence type="predicted"/>
<comment type="subcellular location">
    <subcellularLocation>
        <location evidence="1">Membrane</location>
        <topology evidence="1">Multi-pass membrane protein</topology>
    </subcellularLocation>
</comment>
<feature type="transmembrane region" description="Helical" evidence="5">
    <location>
        <begin position="105"/>
        <end position="126"/>
    </location>
</feature>
<feature type="transmembrane region" description="Helical" evidence="5">
    <location>
        <begin position="226"/>
        <end position="245"/>
    </location>
</feature>
<feature type="transmembrane region" description="Helical" evidence="5">
    <location>
        <begin position="333"/>
        <end position="354"/>
    </location>
</feature>
<dbReference type="SUPFAM" id="SSF103473">
    <property type="entry name" value="MFS general substrate transporter"/>
    <property type="match status" value="2"/>
</dbReference>
<dbReference type="InterPro" id="IPR020846">
    <property type="entry name" value="MFS_dom"/>
</dbReference>
<dbReference type="PRINTS" id="PR01036">
    <property type="entry name" value="TCRTETB"/>
</dbReference>
<evidence type="ECO:0000259" key="6">
    <source>
        <dbReference type="PROSITE" id="PS50850"/>
    </source>
</evidence>
<keyword evidence="2 5" id="KW-0812">Transmembrane</keyword>
<accession>A0A420BJW0</accession>
<feature type="transmembrane region" description="Helical" evidence="5">
    <location>
        <begin position="199"/>
        <end position="220"/>
    </location>
</feature>
<evidence type="ECO:0000256" key="2">
    <source>
        <dbReference type="ARBA" id="ARBA00022692"/>
    </source>
</evidence>
<evidence type="ECO:0000256" key="4">
    <source>
        <dbReference type="ARBA" id="ARBA00023136"/>
    </source>
</evidence>
<feature type="transmembrane region" description="Helical" evidence="5">
    <location>
        <begin position="44"/>
        <end position="64"/>
    </location>
</feature>
<feature type="transmembrane region" description="Helical" evidence="5">
    <location>
        <begin position="431"/>
        <end position="449"/>
    </location>
</feature>
<evidence type="ECO:0000256" key="5">
    <source>
        <dbReference type="SAM" id="Phobius"/>
    </source>
</evidence>
<feature type="domain" description="Major facilitator superfamily (MFS) profile" evidence="6">
    <location>
        <begin position="10"/>
        <end position="454"/>
    </location>
</feature>
<comment type="caution">
    <text evidence="7">The sequence shown here is derived from an EMBL/GenBank/DDBJ whole genome shotgun (WGS) entry which is preliminary data.</text>
</comment>
<feature type="transmembrane region" description="Helical" evidence="5">
    <location>
        <begin position="168"/>
        <end position="187"/>
    </location>
</feature>
<dbReference type="RefSeq" id="WP_120258595.1">
    <property type="nucleotide sequence ID" value="NZ_RAPY01000001.1"/>
</dbReference>
<dbReference type="Gene3D" id="1.20.1250.20">
    <property type="entry name" value="MFS general substrate transporter like domains"/>
    <property type="match status" value="1"/>
</dbReference>
<evidence type="ECO:0000313" key="7">
    <source>
        <dbReference type="EMBL" id="RKE56990.1"/>
    </source>
</evidence>
<feature type="transmembrane region" description="Helical" evidence="5">
    <location>
        <begin position="393"/>
        <end position="419"/>
    </location>
</feature>
<name>A0A420BJW0_SPHD1</name>
<dbReference type="PROSITE" id="PS50850">
    <property type="entry name" value="MFS"/>
    <property type="match status" value="1"/>
</dbReference>
<dbReference type="PANTHER" id="PTHR42718:SF39">
    <property type="entry name" value="ACTINORHODIN TRANSPORTER-RELATED"/>
    <property type="match status" value="1"/>
</dbReference>
<dbReference type="Proteomes" id="UP000286246">
    <property type="component" value="Unassembled WGS sequence"/>
</dbReference>
<dbReference type="AlphaFoldDB" id="A0A420BJW0"/>
<evidence type="ECO:0000313" key="8">
    <source>
        <dbReference type="Proteomes" id="UP000286246"/>
    </source>
</evidence>
<dbReference type="GO" id="GO:0022857">
    <property type="term" value="F:transmembrane transporter activity"/>
    <property type="evidence" value="ECO:0007669"/>
    <property type="project" value="InterPro"/>
</dbReference>
<reference evidence="7 8" key="1">
    <citation type="submission" date="2018-09" db="EMBL/GenBank/DDBJ databases">
        <title>Genomic Encyclopedia of Type Strains, Phase III (KMG-III): the genomes of soil and plant-associated and newly described type strains.</title>
        <authorList>
            <person name="Whitman W."/>
        </authorList>
    </citation>
    <scope>NUCLEOTIDE SEQUENCE [LARGE SCALE GENOMIC DNA]</scope>
    <source>
        <strain evidence="7 8">CECT 7938</strain>
    </source>
</reference>
<gene>
    <name evidence="7" type="ORF">DFQ12_1864</name>
</gene>
<organism evidence="7 8">
    <name type="scientific">Sphingobacterium detergens</name>
    <dbReference type="NCBI Taxonomy" id="1145106"/>
    <lineage>
        <taxon>Bacteria</taxon>
        <taxon>Pseudomonadati</taxon>
        <taxon>Bacteroidota</taxon>
        <taxon>Sphingobacteriia</taxon>
        <taxon>Sphingobacteriales</taxon>
        <taxon>Sphingobacteriaceae</taxon>
        <taxon>Sphingobacterium</taxon>
    </lineage>
</organism>
<feature type="transmembrane region" description="Helical" evidence="5">
    <location>
        <begin position="305"/>
        <end position="326"/>
    </location>
</feature>
<sequence>MDIYTKRWQALGFLVAGAFLSPLDYFIVNMALPAIQNAFGASGQQLQLVVAIYGLTYAALIVCGGRLGDIYGRKRIFIWGLYLFLFSSLACAFSPNITVLIVSRFIQGIGASLLAPQVLASIRVLFDSNEQSKAVGVFSAVFGLAAVAGQLLGGVLLMTHWGNLSWEMVFLVNVPVTICCIIGIHFTMDNNGTEKGAAIDYKGALLLIIALLLLICPLIFGREYHWPWWIFAVMMAGALLLNIFFKHEVAAHRLQRPVLIDPMLLYNKQFATCLPMIFLYNFTAGLFICYPYYLQEFLHWDAIDTGFAIIPYGIAFFLGPLLVARLRFTTNGFIYIGLTLLMGGFLGTALLFYYGQQPFWATHITLFMAGLGHGTMMPVMMRTAIALVPKEKAGLASALVSISMQIGGVTGGAIIGTLFFSLIETVGFPKAFALAIATIALFQIISLLISRRLFELRNNAFNTIDK</sequence>
<dbReference type="OrthoDB" id="783189at2"/>
<feature type="transmembrane region" description="Helical" evidence="5">
    <location>
        <begin position="360"/>
        <end position="381"/>
    </location>
</feature>
<feature type="transmembrane region" description="Helical" evidence="5">
    <location>
        <begin position="76"/>
        <end position="99"/>
    </location>
</feature>
<keyword evidence="8" id="KW-1185">Reference proteome</keyword>
<dbReference type="Gene3D" id="1.20.1720.10">
    <property type="entry name" value="Multidrug resistance protein D"/>
    <property type="match status" value="1"/>
</dbReference>
<keyword evidence="4 5" id="KW-0472">Membrane</keyword>
<dbReference type="CDD" id="cd17321">
    <property type="entry name" value="MFS_MMR_MDR_like"/>
    <property type="match status" value="1"/>
</dbReference>
<evidence type="ECO:0000256" key="3">
    <source>
        <dbReference type="ARBA" id="ARBA00022989"/>
    </source>
</evidence>
<dbReference type="EMBL" id="RAPY01000001">
    <property type="protein sequence ID" value="RKE56990.1"/>
    <property type="molecule type" value="Genomic_DNA"/>
</dbReference>
<dbReference type="GO" id="GO:0016020">
    <property type="term" value="C:membrane"/>
    <property type="evidence" value="ECO:0007669"/>
    <property type="project" value="UniProtKB-SubCell"/>
</dbReference>
<dbReference type="InterPro" id="IPR036259">
    <property type="entry name" value="MFS_trans_sf"/>
</dbReference>
<dbReference type="InterPro" id="IPR011701">
    <property type="entry name" value="MFS"/>
</dbReference>